<feature type="domain" description="FAD/NAD(P)-binding" evidence="5">
    <location>
        <begin position="4"/>
        <end position="292"/>
    </location>
</feature>
<dbReference type="AlphaFoldDB" id="A0A172RXW0"/>
<name>A0A172RXW0_9ACTN</name>
<dbReference type="Pfam" id="PF07992">
    <property type="entry name" value="Pyr_redox_2"/>
    <property type="match status" value="1"/>
</dbReference>
<dbReference type="InterPro" id="IPR036188">
    <property type="entry name" value="FAD/NAD-bd_sf"/>
</dbReference>
<dbReference type="KEGG" id="ddt:AAY81_04560"/>
<comment type="catalytic activity">
    <reaction evidence="3 4">
        <text>[thioredoxin]-dithiol + NADP(+) = [thioredoxin]-disulfide + NADPH + H(+)</text>
        <dbReference type="Rhea" id="RHEA:20345"/>
        <dbReference type="Rhea" id="RHEA-COMP:10698"/>
        <dbReference type="Rhea" id="RHEA-COMP:10700"/>
        <dbReference type="ChEBI" id="CHEBI:15378"/>
        <dbReference type="ChEBI" id="CHEBI:29950"/>
        <dbReference type="ChEBI" id="CHEBI:50058"/>
        <dbReference type="ChEBI" id="CHEBI:57783"/>
        <dbReference type="ChEBI" id="CHEBI:58349"/>
        <dbReference type="EC" id="1.8.1.9"/>
    </reaction>
</comment>
<organism evidence="6 7">
    <name type="scientific">Denitrobacterium detoxificans</name>
    <dbReference type="NCBI Taxonomy" id="79604"/>
    <lineage>
        <taxon>Bacteria</taxon>
        <taxon>Bacillati</taxon>
        <taxon>Actinomycetota</taxon>
        <taxon>Coriobacteriia</taxon>
        <taxon>Eggerthellales</taxon>
        <taxon>Eggerthellaceae</taxon>
        <taxon>Denitrobacterium</taxon>
    </lineage>
</organism>
<dbReference type="RefSeq" id="WP_066661918.1">
    <property type="nucleotide sequence ID" value="NZ_CP011402.1"/>
</dbReference>
<dbReference type="Proteomes" id="UP000182975">
    <property type="component" value="Unassembled WGS sequence"/>
</dbReference>
<comment type="subunit">
    <text evidence="4">Homodimer.</text>
</comment>
<keyword evidence="7" id="KW-1185">Reference proteome</keyword>
<dbReference type="InterPro" id="IPR005982">
    <property type="entry name" value="Thioredox_Rdtase"/>
</dbReference>
<evidence type="ECO:0000313" key="6">
    <source>
        <dbReference type="EMBL" id="SEO99349.1"/>
    </source>
</evidence>
<evidence type="ECO:0000256" key="4">
    <source>
        <dbReference type="RuleBase" id="RU003880"/>
    </source>
</evidence>
<dbReference type="OrthoDB" id="109585at2"/>
<evidence type="ECO:0000256" key="3">
    <source>
        <dbReference type="ARBA" id="ARBA00048132"/>
    </source>
</evidence>
<dbReference type="PRINTS" id="PR00469">
    <property type="entry name" value="PNDRDTASEII"/>
</dbReference>
<dbReference type="STRING" id="79604.AAY81_04560"/>
<evidence type="ECO:0000313" key="7">
    <source>
        <dbReference type="Proteomes" id="UP000182975"/>
    </source>
</evidence>
<evidence type="ECO:0000256" key="2">
    <source>
        <dbReference type="ARBA" id="ARBA00023002"/>
    </source>
</evidence>
<accession>A0A172RXW0</accession>
<dbReference type="InterPro" id="IPR023753">
    <property type="entry name" value="FAD/NAD-binding_dom"/>
</dbReference>
<protein>
    <recommendedName>
        <fullName evidence="4">Thioredoxin reductase</fullName>
        <ecNumber evidence="4">1.8.1.9</ecNumber>
    </recommendedName>
</protein>
<evidence type="ECO:0000256" key="1">
    <source>
        <dbReference type="ARBA" id="ARBA00022630"/>
    </source>
</evidence>
<evidence type="ECO:0000259" key="5">
    <source>
        <dbReference type="Pfam" id="PF07992"/>
    </source>
</evidence>
<proteinExistence type="inferred from homology"/>
<sequence>MGVYDIAIIGQGPAGLTAGLYAARAGLSTAMFERMMPGGQMGETAQVDNYPGFSEGVSGFDLAMQMSGQATRFGAQSIQEDVLSVDVSSSPKQVVTAQGTYQARAIIFAPGARSRKLEVPGEAEYAGKGVSYCATCDGGFFRGKDVVVVGGGETAASDAIYLARLCNKVHVVHRRDTLRVSAASRQQMEAAENVSFEWNSVVREIRGEDGKVSQVVIADVETGEERVIPTSAVFVAVGKVPNTEPFAQVLPLNESGYIVADENGVTALEGVFAAGDVRTKRLRQVSTAVSDGANAAEVAAEWLSSC</sequence>
<gene>
    <name evidence="6" type="ORF">SAMN02910314_01851</name>
</gene>
<dbReference type="InterPro" id="IPR050097">
    <property type="entry name" value="Ferredoxin-NADP_redctase_2"/>
</dbReference>
<dbReference type="Gene3D" id="3.50.50.60">
    <property type="entry name" value="FAD/NAD(P)-binding domain"/>
    <property type="match status" value="2"/>
</dbReference>
<dbReference type="GO" id="GO:0019430">
    <property type="term" value="P:removal of superoxide radicals"/>
    <property type="evidence" value="ECO:0007669"/>
    <property type="project" value="UniProtKB-UniRule"/>
</dbReference>
<reference evidence="7" key="1">
    <citation type="submission" date="2016-10" db="EMBL/GenBank/DDBJ databases">
        <authorList>
            <person name="Varghese N."/>
        </authorList>
    </citation>
    <scope>NUCLEOTIDE SEQUENCE [LARGE SCALE GENOMIC DNA]</scope>
    <source>
        <strain evidence="7">DSM 21843</strain>
    </source>
</reference>
<dbReference type="EMBL" id="FOEC01000016">
    <property type="protein sequence ID" value="SEO99349.1"/>
    <property type="molecule type" value="Genomic_DNA"/>
</dbReference>
<dbReference type="PATRIC" id="fig|79604.3.peg.928"/>
<dbReference type="GO" id="GO:0005737">
    <property type="term" value="C:cytoplasm"/>
    <property type="evidence" value="ECO:0007669"/>
    <property type="project" value="InterPro"/>
</dbReference>
<dbReference type="GO" id="GO:0004791">
    <property type="term" value="F:thioredoxin-disulfide reductase (NADPH) activity"/>
    <property type="evidence" value="ECO:0007669"/>
    <property type="project" value="UniProtKB-UniRule"/>
</dbReference>
<dbReference type="SUPFAM" id="SSF51905">
    <property type="entry name" value="FAD/NAD(P)-binding domain"/>
    <property type="match status" value="1"/>
</dbReference>
<keyword evidence="1 4" id="KW-0285">Flavoprotein</keyword>
<keyword evidence="4" id="KW-0274">FAD</keyword>
<dbReference type="PANTHER" id="PTHR48105">
    <property type="entry name" value="THIOREDOXIN REDUCTASE 1-RELATED-RELATED"/>
    <property type="match status" value="1"/>
</dbReference>
<keyword evidence="4" id="KW-0676">Redox-active center</keyword>
<comment type="cofactor">
    <cofactor evidence="4">
        <name>FAD</name>
        <dbReference type="ChEBI" id="CHEBI:57692"/>
    </cofactor>
</comment>
<dbReference type="EC" id="1.8.1.9" evidence="4"/>
<dbReference type="PRINTS" id="PR00368">
    <property type="entry name" value="FADPNR"/>
</dbReference>
<dbReference type="NCBIfam" id="TIGR01292">
    <property type="entry name" value="TRX_reduct"/>
    <property type="match status" value="1"/>
</dbReference>
<keyword evidence="2 4" id="KW-0560">Oxidoreductase</keyword>
<comment type="similarity">
    <text evidence="4">Belongs to the class-II pyridine nucleotide-disulfide oxidoreductase family.</text>
</comment>